<evidence type="ECO:0008006" key="4">
    <source>
        <dbReference type="Google" id="ProtNLM"/>
    </source>
</evidence>
<feature type="transmembrane region" description="Helical" evidence="1">
    <location>
        <begin position="38"/>
        <end position="62"/>
    </location>
</feature>
<keyword evidence="1" id="KW-0812">Transmembrane</keyword>
<dbReference type="InterPro" id="IPR006938">
    <property type="entry name" value="DUF624"/>
</dbReference>
<organism evidence="2 3">
    <name type="scientific">Bifidobacterium asteroides DSM 20089</name>
    <dbReference type="NCBI Taxonomy" id="1437594"/>
    <lineage>
        <taxon>Bacteria</taxon>
        <taxon>Bacillati</taxon>
        <taxon>Actinomycetota</taxon>
        <taxon>Actinomycetes</taxon>
        <taxon>Bifidobacteriales</taxon>
        <taxon>Bifidobacteriaceae</taxon>
        <taxon>Bifidobacterium</taxon>
    </lineage>
</organism>
<sequence>MNLYGFFYGDHKHGVRSDNNPHGPMLLLSVLRWHAGRLVGINLLFVVSCLPVVTIPCALTAMSKVLGLMLERRICYPLYHFRKAFAGQWRRSLPAGWSLLAGLAAAILGVWFYPRSGLPMAPIPGALCLVIALLLLSASIYLFPMIAFTDLGVGALLANAVRLVFLCLPTTALVLAVDAGILAVCYLGLPYTVPVMPVIGFVLMGLVGNMAGWAAMKRYVLVKNE</sequence>
<feature type="transmembrane region" description="Helical" evidence="1">
    <location>
        <begin position="92"/>
        <end position="114"/>
    </location>
</feature>
<feature type="transmembrane region" description="Helical" evidence="1">
    <location>
        <begin position="195"/>
        <end position="216"/>
    </location>
</feature>
<feature type="transmembrane region" description="Helical" evidence="1">
    <location>
        <begin position="120"/>
        <end position="143"/>
    </location>
</feature>
<evidence type="ECO:0000313" key="3">
    <source>
        <dbReference type="Proteomes" id="UP000224056"/>
    </source>
</evidence>
<dbReference type="RefSeq" id="WP_015022267.1">
    <property type="nucleotide sequence ID" value="NZ_CP017696.1"/>
</dbReference>
<evidence type="ECO:0000313" key="2">
    <source>
        <dbReference type="EMBL" id="ATO41653.1"/>
    </source>
</evidence>
<gene>
    <name evidence="2" type="ORF">BA20089_05575</name>
</gene>
<dbReference type="GeneID" id="93050843"/>
<evidence type="ECO:0000256" key="1">
    <source>
        <dbReference type="SAM" id="Phobius"/>
    </source>
</evidence>
<dbReference type="AlphaFoldDB" id="A0AAD0AA23"/>
<keyword evidence="1" id="KW-1133">Transmembrane helix</keyword>
<dbReference type="Pfam" id="PF04854">
    <property type="entry name" value="DUF624"/>
    <property type="match status" value="1"/>
</dbReference>
<dbReference type="Proteomes" id="UP000224056">
    <property type="component" value="Chromosome"/>
</dbReference>
<dbReference type="EMBL" id="CP017696">
    <property type="protein sequence ID" value="ATO41653.1"/>
    <property type="molecule type" value="Genomic_DNA"/>
</dbReference>
<reference evidence="2 3" key="1">
    <citation type="submission" date="2016-10" db="EMBL/GenBank/DDBJ databases">
        <title>The whole genome sequencing and assembly of B. asteroides DSM 20089 strain.</title>
        <authorList>
            <person name="Lee Y.-J."/>
            <person name="Park M.-K."/>
            <person name="Yi H."/>
            <person name="Bahn Y.-S."/>
            <person name="Kim J.F."/>
            <person name="Lee D.-W."/>
        </authorList>
    </citation>
    <scope>NUCLEOTIDE SEQUENCE [LARGE SCALE GENOMIC DNA]</scope>
    <source>
        <strain evidence="2 3">DSM 20089</strain>
    </source>
</reference>
<protein>
    <recommendedName>
        <fullName evidence="4">DUF624 domain-containing protein</fullName>
    </recommendedName>
</protein>
<feature type="transmembrane region" description="Helical" evidence="1">
    <location>
        <begin position="163"/>
        <end position="189"/>
    </location>
</feature>
<name>A0AAD0AA23_9BIFI</name>
<keyword evidence="1" id="KW-0472">Membrane</keyword>
<proteinExistence type="predicted"/>
<accession>A0AAD0AA23</accession>